<keyword evidence="2" id="KW-1185">Reference proteome</keyword>
<dbReference type="RefSeq" id="XP_001324994.1">
    <property type="nucleotide sequence ID" value="XM_001324959.1"/>
</dbReference>
<dbReference type="VEuPathDB" id="TrichDB:TVAG_400970"/>
<dbReference type="EMBL" id="DS113296">
    <property type="protein sequence ID" value="EAY12771.1"/>
    <property type="molecule type" value="Genomic_DNA"/>
</dbReference>
<dbReference type="InParanoid" id="A2E3K5"/>
<dbReference type="Proteomes" id="UP000001542">
    <property type="component" value="Unassembled WGS sequence"/>
</dbReference>
<accession>A2E3K5</accession>
<sequence length="54" mass="5815">MKASTKNGVRFGNGVIKITLLDNIDNENIKIRGCGISGFSFSQLISFITLPSVV</sequence>
<protein>
    <submittedName>
        <fullName evidence="1">Uncharacterized protein</fullName>
    </submittedName>
</protein>
<dbReference type="KEGG" id="tva:4770739"/>
<evidence type="ECO:0000313" key="1">
    <source>
        <dbReference type="EMBL" id="EAY12771.1"/>
    </source>
</evidence>
<evidence type="ECO:0000313" key="2">
    <source>
        <dbReference type="Proteomes" id="UP000001542"/>
    </source>
</evidence>
<reference evidence="1" key="1">
    <citation type="submission" date="2006-10" db="EMBL/GenBank/DDBJ databases">
        <authorList>
            <person name="Amadeo P."/>
            <person name="Zhao Q."/>
            <person name="Wortman J."/>
            <person name="Fraser-Liggett C."/>
            <person name="Carlton J."/>
        </authorList>
    </citation>
    <scope>NUCLEOTIDE SEQUENCE</scope>
    <source>
        <strain evidence="1">G3</strain>
    </source>
</reference>
<proteinExistence type="predicted"/>
<gene>
    <name evidence="1" type="ORF">TVAG_400970</name>
</gene>
<reference evidence="1" key="2">
    <citation type="journal article" date="2007" name="Science">
        <title>Draft genome sequence of the sexually transmitted pathogen Trichomonas vaginalis.</title>
        <authorList>
            <person name="Carlton J.M."/>
            <person name="Hirt R.P."/>
            <person name="Silva J.C."/>
            <person name="Delcher A.L."/>
            <person name="Schatz M."/>
            <person name="Zhao Q."/>
            <person name="Wortman J.R."/>
            <person name="Bidwell S.L."/>
            <person name="Alsmark U.C.M."/>
            <person name="Besteiro S."/>
            <person name="Sicheritz-Ponten T."/>
            <person name="Noel C.J."/>
            <person name="Dacks J.B."/>
            <person name="Foster P.G."/>
            <person name="Simillion C."/>
            <person name="Van de Peer Y."/>
            <person name="Miranda-Saavedra D."/>
            <person name="Barton G.J."/>
            <person name="Westrop G.D."/>
            <person name="Mueller S."/>
            <person name="Dessi D."/>
            <person name="Fiori P.L."/>
            <person name="Ren Q."/>
            <person name="Paulsen I."/>
            <person name="Zhang H."/>
            <person name="Bastida-Corcuera F.D."/>
            <person name="Simoes-Barbosa A."/>
            <person name="Brown M.T."/>
            <person name="Hayes R.D."/>
            <person name="Mukherjee M."/>
            <person name="Okumura C.Y."/>
            <person name="Schneider R."/>
            <person name="Smith A.J."/>
            <person name="Vanacova S."/>
            <person name="Villalvazo M."/>
            <person name="Haas B.J."/>
            <person name="Pertea M."/>
            <person name="Feldblyum T.V."/>
            <person name="Utterback T.R."/>
            <person name="Shu C.L."/>
            <person name="Osoegawa K."/>
            <person name="de Jong P.J."/>
            <person name="Hrdy I."/>
            <person name="Horvathova L."/>
            <person name="Zubacova Z."/>
            <person name="Dolezal P."/>
            <person name="Malik S.B."/>
            <person name="Logsdon J.M. Jr."/>
            <person name="Henze K."/>
            <person name="Gupta A."/>
            <person name="Wang C.C."/>
            <person name="Dunne R.L."/>
            <person name="Upcroft J.A."/>
            <person name="Upcroft P."/>
            <person name="White O."/>
            <person name="Salzberg S.L."/>
            <person name="Tang P."/>
            <person name="Chiu C.-H."/>
            <person name="Lee Y.-S."/>
            <person name="Embley T.M."/>
            <person name="Coombs G.H."/>
            <person name="Mottram J.C."/>
            <person name="Tachezy J."/>
            <person name="Fraser-Liggett C.M."/>
            <person name="Johnson P.J."/>
        </authorList>
    </citation>
    <scope>NUCLEOTIDE SEQUENCE [LARGE SCALE GENOMIC DNA]</scope>
    <source>
        <strain evidence="1">G3</strain>
    </source>
</reference>
<dbReference type="AlphaFoldDB" id="A2E3K5"/>
<dbReference type="VEuPathDB" id="TrichDB:TVAGG3_0647510"/>
<organism evidence="1 2">
    <name type="scientific">Trichomonas vaginalis (strain ATCC PRA-98 / G3)</name>
    <dbReference type="NCBI Taxonomy" id="412133"/>
    <lineage>
        <taxon>Eukaryota</taxon>
        <taxon>Metamonada</taxon>
        <taxon>Parabasalia</taxon>
        <taxon>Trichomonadida</taxon>
        <taxon>Trichomonadidae</taxon>
        <taxon>Trichomonas</taxon>
    </lineage>
</organism>
<name>A2E3K5_TRIV3</name>